<organism evidence="1 2">
    <name type="scientific">Streptomyces scopuliridis</name>
    <dbReference type="NCBI Taxonomy" id="452529"/>
    <lineage>
        <taxon>Bacteria</taxon>
        <taxon>Bacillati</taxon>
        <taxon>Actinomycetota</taxon>
        <taxon>Actinomycetes</taxon>
        <taxon>Kitasatosporales</taxon>
        <taxon>Streptomycetaceae</taxon>
        <taxon>Streptomyces</taxon>
    </lineage>
</organism>
<evidence type="ECO:0000313" key="1">
    <source>
        <dbReference type="EMBL" id="WSC02482.1"/>
    </source>
</evidence>
<reference evidence="1" key="1">
    <citation type="submission" date="2022-10" db="EMBL/GenBank/DDBJ databases">
        <title>The complete genomes of actinobacterial strains from the NBC collection.</title>
        <authorList>
            <person name="Joergensen T.S."/>
            <person name="Alvarez Arevalo M."/>
            <person name="Sterndorff E.B."/>
            <person name="Faurdal D."/>
            <person name="Vuksanovic O."/>
            <person name="Mourched A.-S."/>
            <person name="Charusanti P."/>
            <person name="Shaw S."/>
            <person name="Blin K."/>
            <person name="Weber T."/>
        </authorList>
    </citation>
    <scope>NUCLEOTIDE SEQUENCE</scope>
    <source>
        <strain evidence="1">NBC 01771</strain>
    </source>
</reference>
<keyword evidence="2" id="KW-1185">Reference proteome</keyword>
<proteinExistence type="predicted"/>
<dbReference type="Proteomes" id="UP001348369">
    <property type="component" value="Chromosome"/>
</dbReference>
<accession>A0ACD4ZZC8</accession>
<dbReference type="EMBL" id="CP109109">
    <property type="protein sequence ID" value="WSC02482.1"/>
    <property type="molecule type" value="Genomic_DNA"/>
</dbReference>
<sequence>MQTAPAVAGPVLAAATIGTGLMAGLYFAFDVSVMPGLAGADDRTFVTVMGTINQVIDNSALFGLLFVGVFLATGVAAVLQRRLGGPDAARWTRTAFALYALSVAITLCVNVPLNRMLARAVSLGGTADFGVVRGRFERRWTSANVVRTLACTAALGALGRALVLHGRGAAQPL</sequence>
<protein>
    <submittedName>
        <fullName evidence="1">DUF1772 domain-containing protein</fullName>
    </submittedName>
</protein>
<evidence type="ECO:0000313" key="2">
    <source>
        <dbReference type="Proteomes" id="UP001348369"/>
    </source>
</evidence>
<name>A0ACD4ZZC8_9ACTN</name>
<gene>
    <name evidence="1" type="ORF">OG835_39500</name>
</gene>